<keyword evidence="4" id="KW-1185">Reference proteome</keyword>
<sequence>MSSPHFRKSPQALQGIPALVFQQFTDNPFPGAMYGNIRSWRRSRSNSDNKPKSRNCPFASNILRARSVAVLVHLINFQFCSSALVCFFCQTTFTLDMFFFSSPTFP</sequence>
<evidence type="ECO:0000313" key="4">
    <source>
        <dbReference type="Proteomes" id="UP000008827"/>
    </source>
</evidence>
<evidence type="ECO:0000256" key="1">
    <source>
        <dbReference type="SAM" id="Phobius"/>
    </source>
</evidence>
<reference evidence="2" key="3">
    <citation type="submission" date="2018-07" db="EMBL/GenBank/DDBJ databases">
        <title>WGS assembly of Glycine max.</title>
        <authorList>
            <person name="Schmutz J."/>
            <person name="Cannon S."/>
            <person name="Schlueter J."/>
            <person name="Ma J."/>
            <person name="Mitros T."/>
            <person name="Nelson W."/>
            <person name="Hyten D."/>
            <person name="Song Q."/>
            <person name="Thelen J."/>
            <person name="Cheng J."/>
            <person name="Xu D."/>
            <person name="Hellsten U."/>
            <person name="May G."/>
            <person name="Yu Y."/>
            <person name="Sakurai T."/>
            <person name="Umezawa T."/>
            <person name="Bhattacharyya M."/>
            <person name="Sandhu D."/>
            <person name="Valliyodan B."/>
            <person name="Lindquist E."/>
            <person name="Peto M."/>
            <person name="Grant D."/>
            <person name="Shu S."/>
            <person name="Goodstein D."/>
            <person name="Barry K."/>
            <person name="Futrell-Griggs M."/>
            <person name="Abernathy B."/>
            <person name="Du J."/>
            <person name="Tian Z."/>
            <person name="Zhu L."/>
            <person name="Gill N."/>
            <person name="Joshi T."/>
            <person name="Libault M."/>
            <person name="Sethuraman A."/>
            <person name="Zhang X."/>
            <person name="Shinozaki K."/>
            <person name="Nguyen H."/>
            <person name="Wing R."/>
            <person name="Cregan P."/>
            <person name="Specht J."/>
            <person name="Grimwood J."/>
            <person name="Rokhsar D."/>
            <person name="Stacey G."/>
            <person name="Shoemaker R."/>
            <person name="Jackson S."/>
        </authorList>
    </citation>
    <scope>NUCLEOTIDE SEQUENCE</scope>
    <source>
        <tissue evidence="2">Callus</tissue>
    </source>
</reference>
<evidence type="ECO:0000313" key="2">
    <source>
        <dbReference type="EMBL" id="KRH04234.1"/>
    </source>
</evidence>
<dbReference type="Proteomes" id="UP000008827">
    <property type="component" value="Chromosome 17"/>
</dbReference>
<dbReference type="EnsemblPlants" id="KRH04234">
    <property type="protein sequence ID" value="KRH04234"/>
    <property type="gene ID" value="GLYMA_17G148500"/>
</dbReference>
<reference evidence="3" key="2">
    <citation type="submission" date="2018-02" db="UniProtKB">
        <authorList>
            <consortium name="EnsemblPlants"/>
        </authorList>
    </citation>
    <scope>IDENTIFICATION</scope>
    <source>
        <strain evidence="3">Williams 82</strain>
    </source>
</reference>
<keyword evidence="1" id="KW-1133">Transmembrane helix</keyword>
<organism evidence="2">
    <name type="scientific">Glycine max</name>
    <name type="common">Soybean</name>
    <name type="synonym">Glycine hispida</name>
    <dbReference type="NCBI Taxonomy" id="3847"/>
    <lineage>
        <taxon>Eukaryota</taxon>
        <taxon>Viridiplantae</taxon>
        <taxon>Streptophyta</taxon>
        <taxon>Embryophyta</taxon>
        <taxon>Tracheophyta</taxon>
        <taxon>Spermatophyta</taxon>
        <taxon>Magnoliopsida</taxon>
        <taxon>eudicotyledons</taxon>
        <taxon>Gunneridae</taxon>
        <taxon>Pentapetalae</taxon>
        <taxon>rosids</taxon>
        <taxon>fabids</taxon>
        <taxon>Fabales</taxon>
        <taxon>Fabaceae</taxon>
        <taxon>Papilionoideae</taxon>
        <taxon>50 kb inversion clade</taxon>
        <taxon>NPAAA clade</taxon>
        <taxon>indigoferoid/millettioid clade</taxon>
        <taxon>Phaseoleae</taxon>
        <taxon>Glycine</taxon>
        <taxon>Glycine subgen. Soja</taxon>
    </lineage>
</organism>
<feature type="transmembrane region" description="Helical" evidence="1">
    <location>
        <begin position="68"/>
        <end position="93"/>
    </location>
</feature>
<keyword evidence="1" id="KW-0812">Transmembrane</keyword>
<dbReference type="InParanoid" id="A0A0R0FDQ7"/>
<keyword evidence="1" id="KW-0472">Membrane</keyword>
<dbReference type="AlphaFoldDB" id="A0A0R0FDQ7"/>
<evidence type="ECO:0000313" key="3">
    <source>
        <dbReference type="EnsemblPlants" id="KRH04234"/>
    </source>
</evidence>
<proteinExistence type="predicted"/>
<gene>
    <name evidence="2" type="ORF">GLYMA_17G148500</name>
</gene>
<accession>A0A0R0FDQ7</accession>
<dbReference type="EMBL" id="CM000850">
    <property type="protein sequence ID" value="KRH04234.1"/>
    <property type="molecule type" value="Genomic_DNA"/>
</dbReference>
<dbReference type="Gramene" id="KRH04234">
    <property type="protein sequence ID" value="KRH04234"/>
    <property type="gene ID" value="GLYMA_17G148500"/>
</dbReference>
<name>A0A0R0FDQ7_SOYBN</name>
<reference evidence="2 3" key="1">
    <citation type="journal article" date="2010" name="Nature">
        <title>Genome sequence of the palaeopolyploid soybean.</title>
        <authorList>
            <person name="Schmutz J."/>
            <person name="Cannon S.B."/>
            <person name="Schlueter J."/>
            <person name="Ma J."/>
            <person name="Mitros T."/>
            <person name="Nelson W."/>
            <person name="Hyten D.L."/>
            <person name="Song Q."/>
            <person name="Thelen J.J."/>
            <person name="Cheng J."/>
            <person name="Xu D."/>
            <person name="Hellsten U."/>
            <person name="May G.D."/>
            <person name="Yu Y."/>
            <person name="Sakurai T."/>
            <person name="Umezawa T."/>
            <person name="Bhattacharyya M.K."/>
            <person name="Sandhu D."/>
            <person name="Valliyodan B."/>
            <person name="Lindquist E."/>
            <person name="Peto M."/>
            <person name="Grant D."/>
            <person name="Shu S."/>
            <person name="Goodstein D."/>
            <person name="Barry K."/>
            <person name="Futrell-Griggs M."/>
            <person name="Abernathy B."/>
            <person name="Du J."/>
            <person name="Tian Z."/>
            <person name="Zhu L."/>
            <person name="Gill N."/>
            <person name="Joshi T."/>
            <person name="Libault M."/>
            <person name="Sethuraman A."/>
            <person name="Zhang X.-C."/>
            <person name="Shinozaki K."/>
            <person name="Nguyen H.T."/>
            <person name="Wing R.A."/>
            <person name="Cregan P."/>
            <person name="Specht J."/>
            <person name="Grimwood J."/>
            <person name="Rokhsar D."/>
            <person name="Stacey G."/>
            <person name="Shoemaker R.C."/>
            <person name="Jackson S.A."/>
        </authorList>
    </citation>
    <scope>NUCLEOTIDE SEQUENCE [LARGE SCALE GENOMIC DNA]</scope>
    <source>
        <strain evidence="3">cv. Williams 82</strain>
        <tissue evidence="2">Callus</tissue>
    </source>
</reference>
<protein>
    <submittedName>
        <fullName evidence="2 3">Uncharacterized protein</fullName>
    </submittedName>
</protein>